<dbReference type="AlphaFoldDB" id="A0A9D2GTX5"/>
<sequence length="62" mass="7212">MRFYSCFADLKVKHSKGTAVFKNGIYETTDRQIIEELKKDKTIQVCKSIDEIITNVNEKQSK</sequence>
<evidence type="ECO:0000313" key="1">
    <source>
        <dbReference type="EMBL" id="HIZ88916.1"/>
    </source>
</evidence>
<reference evidence="1" key="1">
    <citation type="journal article" date="2021" name="PeerJ">
        <title>Extensive microbial diversity within the chicken gut microbiome revealed by metagenomics and culture.</title>
        <authorList>
            <person name="Gilroy R."/>
            <person name="Ravi A."/>
            <person name="Getino M."/>
            <person name="Pursley I."/>
            <person name="Horton D.L."/>
            <person name="Alikhan N.F."/>
            <person name="Baker D."/>
            <person name="Gharbi K."/>
            <person name="Hall N."/>
            <person name="Watson M."/>
            <person name="Adriaenssens E.M."/>
            <person name="Foster-Nyarko E."/>
            <person name="Jarju S."/>
            <person name="Secka A."/>
            <person name="Antonio M."/>
            <person name="Oren A."/>
            <person name="Chaudhuri R.R."/>
            <person name="La Ragione R."/>
            <person name="Hildebrand F."/>
            <person name="Pallen M.J."/>
        </authorList>
    </citation>
    <scope>NUCLEOTIDE SEQUENCE</scope>
    <source>
        <strain evidence="1">ChiW4-1371</strain>
    </source>
</reference>
<proteinExistence type="predicted"/>
<accession>A0A9D2GTX5</accession>
<reference evidence="1" key="2">
    <citation type="submission" date="2021-04" db="EMBL/GenBank/DDBJ databases">
        <authorList>
            <person name="Gilroy R."/>
        </authorList>
    </citation>
    <scope>NUCLEOTIDE SEQUENCE</scope>
    <source>
        <strain evidence="1">ChiW4-1371</strain>
    </source>
</reference>
<protein>
    <submittedName>
        <fullName evidence="1">Uncharacterized protein</fullName>
    </submittedName>
</protein>
<dbReference type="Proteomes" id="UP000824176">
    <property type="component" value="Unassembled WGS sequence"/>
</dbReference>
<comment type="caution">
    <text evidence="1">The sequence shown here is derived from an EMBL/GenBank/DDBJ whole genome shotgun (WGS) entry which is preliminary data.</text>
</comment>
<gene>
    <name evidence="1" type="ORF">H9804_03135</name>
</gene>
<name>A0A9D2GTX5_9BACT</name>
<evidence type="ECO:0000313" key="2">
    <source>
        <dbReference type="Proteomes" id="UP000824176"/>
    </source>
</evidence>
<organism evidence="1 2">
    <name type="scientific">Candidatus Mucispirillum faecigallinarum</name>
    <dbReference type="NCBI Taxonomy" id="2838699"/>
    <lineage>
        <taxon>Bacteria</taxon>
        <taxon>Pseudomonadati</taxon>
        <taxon>Deferribacterota</taxon>
        <taxon>Deferribacteres</taxon>
        <taxon>Deferribacterales</taxon>
        <taxon>Mucispirillaceae</taxon>
        <taxon>Mucispirillum</taxon>
    </lineage>
</organism>
<dbReference type="EMBL" id="DXAQ01000047">
    <property type="protein sequence ID" value="HIZ88916.1"/>
    <property type="molecule type" value="Genomic_DNA"/>
</dbReference>